<feature type="transmembrane region" description="Helical" evidence="2">
    <location>
        <begin position="254"/>
        <end position="271"/>
    </location>
</feature>
<evidence type="ECO:0000313" key="3">
    <source>
        <dbReference type="EMBL" id="CAE0147810.1"/>
    </source>
</evidence>
<feature type="transmembrane region" description="Helical" evidence="2">
    <location>
        <begin position="6"/>
        <end position="22"/>
    </location>
</feature>
<name>A0A7S3BX71_9EUKA</name>
<keyword evidence="2" id="KW-1133">Transmembrane helix</keyword>
<reference evidence="3" key="1">
    <citation type="submission" date="2021-01" db="EMBL/GenBank/DDBJ databases">
        <authorList>
            <person name="Corre E."/>
            <person name="Pelletier E."/>
            <person name="Niang G."/>
            <person name="Scheremetjew M."/>
            <person name="Finn R."/>
            <person name="Kale V."/>
            <person name="Holt S."/>
            <person name="Cochrane G."/>
            <person name="Meng A."/>
            <person name="Brown T."/>
            <person name="Cohen L."/>
        </authorList>
    </citation>
    <scope>NUCLEOTIDE SEQUENCE</scope>
    <source>
        <strain evidence="3">CCMP281</strain>
    </source>
</reference>
<evidence type="ECO:0000256" key="1">
    <source>
        <dbReference type="SAM" id="MobiDB-lite"/>
    </source>
</evidence>
<organism evidence="3">
    <name type="scientific">Haptolina ericina</name>
    <dbReference type="NCBI Taxonomy" id="156174"/>
    <lineage>
        <taxon>Eukaryota</taxon>
        <taxon>Haptista</taxon>
        <taxon>Haptophyta</taxon>
        <taxon>Prymnesiophyceae</taxon>
        <taxon>Prymnesiales</taxon>
        <taxon>Prymnesiaceae</taxon>
        <taxon>Haptolina</taxon>
    </lineage>
</organism>
<feature type="transmembrane region" description="Helical" evidence="2">
    <location>
        <begin position="125"/>
        <end position="142"/>
    </location>
</feature>
<feature type="region of interest" description="Disordered" evidence="1">
    <location>
        <begin position="400"/>
        <end position="444"/>
    </location>
</feature>
<keyword evidence="2" id="KW-0472">Membrane</keyword>
<sequence>MLVCFWVFYVPLLGITGINLSLMSERHAFPQFLYPYQFFQFGWNYAFFYLLNVSPTDTNSNPITVSWVLVQLALQLNVFMQNTGNYEVLLLAFGKTIRQIVRSADPFLKVQFLAKRAVQYNHADIANIVIVPSICFFFIYRDGWYTLHKTGVVLYECHEEKLFIRFVFLACLKPVTAYLSRVVLARKMRKMLLQKDSGHGDSVAIRELHALRQDKIFTKDRASADASLEKQLQHAGYDLRNLNYIRLKRNLIQASWRYFGCAILFIMFIIFPRHKWTPYPGQRGLPLGDSAVIVRHHNAWSHIGWDSALYLDVEALVAVSELANNSACFDGRADYNPWSELTSGWGGGEFGDRDFAKLQRLFYSLGCPGLSMGRASDALAEVATLVLGYSNGTADDLKQLYSAGRRPGGGNRAAESRDPCSADPDPPPDDGPPAGSSGKAKGSG</sequence>
<dbReference type="AlphaFoldDB" id="A0A7S3BX71"/>
<gene>
    <name evidence="3" type="ORF">HERI1096_LOCUS37051</name>
</gene>
<dbReference type="EMBL" id="HBHX01066964">
    <property type="protein sequence ID" value="CAE0147810.1"/>
    <property type="molecule type" value="Transcribed_RNA"/>
</dbReference>
<evidence type="ECO:0000256" key="2">
    <source>
        <dbReference type="SAM" id="Phobius"/>
    </source>
</evidence>
<proteinExistence type="predicted"/>
<feature type="compositionally biased region" description="Low complexity" evidence="1">
    <location>
        <begin position="432"/>
        <end position="444"/>
    </location>
</feature>
<feature type="transmembrane region" description="Helical" evidence="2">
    <location>
        <begin position="162"/>
        <end position="184"/>
    </location>
</feature>
<feature type="transmembrane region" description="Helical" evidence="2">
    <location>
        <begin position="34"/>
        <end position="51"/>
    </location>
</feature>
<accession>A0A7S3BX71</accession>
<protein>
    <submittedName>
        <fullName evidence="3">Uncharacterized protein</fullName>
    </submittedName>
</protein>
<keyword evidence="2" id="KW-0812">Transmembrane</keyword>